<dbReference type="EC" id="3.1.3.-" evidence="1"/>
<dbReference type="Gene3D" id="3.40.50.1000">
    <property type="entry name" value="HAD superfamily/HAD-like"/>
    <property type="match status" value="1"/>
</dbReference>
<reference evidence="1 2" key="1">
    <citation type="submission" date="2024-02" db="EMBL/GenBank/DDBJ databases">
        <title>New especies of Spiribacter isolated from saline water.</title>
        <authorList>
            <person name="Leon M.J."/>
            <person name="De La Haba R."/>
            <person name="Sanchez-Porro C."/>
            <person name="Ventosa A."/>
        </authorList>
    </citation>
    <scope>NUCLEOTIDE SEQUENCE [LARGE SCALE GENOMIC DNA]</scope>
    <source>
        <strain evidence="2">ag22IC4-227</strain>
    </source>
</reference>
<dbReference type="CDD" id="cd02612">
    <property type="entry name" value="HAD_PGPPase"/>
    <property type="match status" value="1"/>
</dbReference>
<keyword evidence="2" id="KW-1185">Reference proteome</keyword>
<protein>
    <submittedName>
        <fullName evidence="1">HAD family hydrolase</fullName>
        <ecNumber evidence="1">3.1.3.-</ecNumber>
    </submittedName>
</protein>
<evidence type="ECO:0000313" key="1">
    <source>
        <dbReference type="EMBL" id="MEX0385412.1"/>
    </source>
</evidence>
<keyword evidence="1" id="KW-0378">Hydrolase</keyword>
<gene>
    <name evidence="1" type="ORF">V6X64_00185</name>
</gene>
<comment type="caution">
    <text evidence="1">The sequence shown here is derived from an EMBL/GenBank/DDBJ whole genome shotgun (WGS) entry which is preliminary data.</text>
</comment>
<dbReference type="InterPro" id="IPR036412">
    <property type="entry name" value="HAD-like_sf"/>
</dbReference>
<dbReference type="Pfam" id="PF12710">
    <property type="entry name" value="HAD"/>
    <property type="match status" value="1"/>
</dbReference>
<dbReference type="InterPro" id="IPR006385">
    <property type="entry name" value="HAD_hydro_SerB1"/>
</dbReference>
<sequence>MTTTRPLALFDLDGTLTRRDTLSDLLFHQFGLGRCLAAGVRLSPWLLGVPAGIVDRDTAKVHVLRHFFGGLTEAEFTAIGRQYALNHLHELLRPLAREQLDWHRTSGHRVIVISASVSEWIRPWTESMGIELIATELERRDGRITGNLAGTNCRGPEKVRRLREVLDPDAYHPIHAYGDSRGDTEMLALADHPTYRGLR</sequence>
<dbReference type="SUPFAM" id="SSF56784">
    <property type="entry name" value="HAD-like"/>
    <property type="match status" value="1"/>
</dbReference>
<dbReference type="Gene3D" id="1.20.1440.100">
    <property type="entry name" value="SG protein - dephosphorylation function"/>
    <property type="match status" value="1"/>
</dbReference>
<dbReference type="EMBL" id="JBAKFJ010000001">
    <property type="protein sequence ID" value="MEX0385412.1"/>
    <property type="molecule type" value="Genomic_DNA"/>
</dbReference>
<dbReference type="PANTHER" id="PTHR43344">
    <property type="entry name" value="PHOSPHOSERINE PHOSPHATASE"/>
    <property type="match status" value="1"/>
</dbReference>
<organism evidence="1 2">
    <name type="scientific">Spiribacter onubensis</name>
    <dbReference type="NCBI Taxonomy" id="3122420"/>
    <lineage>
        <taxon>Bacteria</taxon>
        <taxon>Pseudomonadati</taxon>
        <taxon>Pseudomonadota</taxon>
        <taxon>Gammaproteobacteria</taxon>
        <taxon>Chromatiales</taxon>
        <taxon>Ectothiorhodospiraceae</taxon>
        <taxon>Spiribacter</taxon>
    </lineage>
</organism>
<dbReference type="NCBIfam" id="TIGR01490">
    <property type="entry name" value="HAD-SF-IB-hyp1"/>
    <property type="match status" value="1"/>
</dbReference>
<proteinExistence type="predicted"/>
<dbReference type="InterPro" id="IPR050582">
    <property type="entry name" value="HAD-like_SerB"/>
</dbReference>
<accession>A0ABV3S5L9</accession>
<dbReference type="NCBIfam" id="TIGR01488">
    <property type="entry name" value="HAD-SF-IB"/>
    <property type="match status" value="1"/>
</dbReference>
<evidence type="ECO:0000313" key="2">
    <source>
        <dbReference type="Proteomes" id="UP001556653"/>
    </source>
</evidence>
<dbReference type="RefSeq" id="WP_367965896.1">
    <property type="nucleotide sequence ID" value="NZ_JBAKFI010000003.1"/>
</dbReference>
<name>A0ABV3S5L9_9GAMM</name>
<dbReference type="Proteomes" id="UP001556653">
    <property type="component" value="Unassembled WGS sequence"/>
</dbReference>
<dbReference type="InterPro" id="IPR023214">
    <property type="entry name" value="HAD_sf"/>
</dbReference>
<dbReference type="GO" id="GO:0016787">
    <property type="term" value="F:hydrolase activity"/>
    <property type="evidence" value="ECO:0007669"/>
    <property type="project" value="UniProtKB-KW"/>
</dbReference>